<protein>
    <recommendedName>
        <fullName evidence="4">GT23 domain-containing protein</fullName>
    </recommendedName>
</protein>
<sequence>MAEINFLLKSARPRLRSSISSNKILWNNNASSLQEVLQRRLVTFTKEVWFAATAYLKKLEASFSSVVFSDQTKNNTIQLVDSLRTYMRDITMSMLVNLDLLKQADGSHFSQINGLEELSTLVQIRLRRLQNPTDCRKAKLLLGDLEDHNCGFGCQVHYLTYCFQVAYATGRTFLLKPNQKGFGKWWMENFEEFSDTCEAQDTADEKVEKLLYETVNSSTRVMQCAWKLHLQRQKLHAAPLAVPEDLAPKLSKYHGEPSAWFVGQLAKYLTRPRPVLKQDLEKLLAAYDFSESDQSPVVGIHVRRTDKIIYKEADFHNFSEYMVYVDRYFDFLDKRRQTAEDYQSQSTIASKLHNYSAPKVLRRAFIATDDPKVFKEAETLYPHYVFYGDRNRAVSASVNRRSTSDSIRDVVLDVLLLSRTNYLVCTLSSNICRIAYELMQTRHRRLGDASLLVQSLDSVYFVFGGQPTPCKMTDVDERNDLGPGELVSLIGSRLDGYMEVSRDQGKTNIQIPVYKCRPLVLTAPMLNYSSLP</sequence>
<evidence type="ECO:0000256" key="2">
    <source>
        <dbReference type="ARBA" id="ARBA00022679"/>
    </source>
</evidence>
<dbReference type="Gene3D" id="3.40.50.11350">
    <property type="match status" value="1"/>
</dbReference>
<accession>A0AAV2T656</accession>
<dbReference type="GO" id="GO:0046921">
    <property type="term" value="F:alpha-(1-&gt;6)-fucosyltransferase activity"/>
    <property type="evidence" value="ECO:0007669"/>
    <property type="project" value="TreeGrafter"/>
</dbReference>
<dbReference type="InterPro" id="IPR027350">
    <property type="entry name" value="GT23_dom"/>
</dbReference>
<dbReference type="PANTHER" id="PTHR13132">
    <property type="entry name" value="ALPHA- 1,6 -FUCOSYLTRANSFERASE"/>
    <property type="match status" value="1"/>
</dbReference>
<dbReference type="Pfam" id="PF19745">
    <property type="entry name" value="FUT8_N_cat"/>
    <property type="match status" value="1"/>
</dbReference>
<dbReference type="PANTHER" id="PTHR13132:SF29">
    <property type="entry name" value="ALPHA-(1,6)-FUCOSYLTRANSFERASE"/>
    <property type="match status" value="1"/>
</dbReference>
<comment type="caution">
    <text evidence="5">The sequence shown here is derived from an EMBL/GenBank/DDBJ whole genome shotgun (WGS) entry which is preliminary data.</text>
</comment>
<organism evidence="5 6">
    <name type="scientific">Calicophoron daubneyi</name>
    <name type="common">Rumen fluke</name>
    <name type="synonym">Paramphistomum daubneyi</name>
    <dbReference type="NCBI Taxonomy" id="300641"/>
    <lineage>
        <taxon>Eukaryota</taxon>
        <taxon>Metazoa</taxon>
        <taxon>Spiralia</taxon>
        <taxon>Lophotrochozoa</taxon>
        <taxon>Platyhelminthes</taxon>
        <taxon>Trematoda</taxon>
        <taxon>Digenea</taxon>
        <taxon>Plagiorchiida</taxon>
        <taxon>Pronocephalata</taxon>
        <taxon>Paramphistomoidea</taxon>
        <taxon>Paramphistomidae</taxon>
        <taxon>Calicophoron</taxon>
    </lineage>
</organism>
<evidence type="ECO:0000256" key="1">
    <source>
        <dbReference type="ARBA" id="ARBA00022676"/>
    </source>
</evidence>
<dbReference type="CDD" id="cd11300">
    <property type="entry name" value="Fut8_like"/>
    <property type="match status" value="1"/>
</dbReference>
<gene>
    <name evidence="5" type="ORF">CDAUBV1_LOCUS5457</name>
</gene>
<dbReference type="EMBL" id="CAXLJL010000134">
    <property type="protein sequence ID" value="CAL5132605.1"/>
    <property type="molecule type" value="Genomic_DNA"/>
</dbReference>
<dbReference type="InterPro" id="IPR045573">
    <property type="entry name" value="Fut8_N_cat"/>
</dbReference>
<evidence type="ECO:0000256" key="3">
    <source>
        <dbReference type="PROSITE-ProRule" id="PRU00992"/>
    </source>
</evidence>
<reference evidence="5" key="1">
    <citation type="submission" date="2024-06" db="EMBL/GenBank/DDBJ databases">
        <authorList>
            <person name="Liu X."/>
            <person name="Lenzi L."/>
            <person name="Haldenby T S."/>
            <person name="Uol C."/>
        </authorList>
    </citation>
    <scope>NUCLEOTIDE SEQUENCE</scope>
</reference>
<evidence type="ECO:0000259" key="4">
    <source>
        <dbReference type="PROSITE" id="PS51659"/>
    </source>
</evidence>
<dbReference type="PROSITE" id="PS51659">
    <property type="entry name" value="GT23"/>
    <property type="match status" value="1"/>
</dbReference>
<dbReference type="AlphaFoldDB" id="A0AAV2T656"/>
<dbReference type="GO" id="GO:0006487">
    <property type="term" value="P:protein N-linked glycosylation"/>
    <property type="evidence" value="ECO:0007669"/>
    <property type="project" value="TreeGrafter"/>
</dbReference>
<feature type="domain" description="GT23" evidence="4">
    <location>
        <begin position="137"/>
        <end position="456"/>
    </location>
</feature>
<comment type="similarity">
    <text evidence="3">Belongs to the glycosyltransferase 23 family.</text>
</comment>
<proteinExistence type="inferred from homology"/>
<evidence type="ECO:0000313" key="5">
    <source>
        <dbReference type="EMBL" id="CAL5132605.1"/>
    </source>
</evidence>
<feature type="region of interest" description="Important for donor substrate binding" evidence="3">
    <location>
        <begin position="303"/>
        <end position="304"/>
    </location>
</feature>
<dbReference type="Proteomes" id="UP001497525">
    <property type="component" value="Unassembled WGS sequence"/>
</dbReference>
<name>A0AAV2T656_CALDB</name>
<keyword evidence="2 3" id="KW-0808">Transferase</keyword>
<evidence type="ECO:0000313" key="6">
    <source>
        <dbReference type="Proteomes" id="UP001497525"/>
    </source>
</evidence>
<keyword evidence="1 3" id="KW-0328">Glycosyltransferase</keyword>